<dbReference type="EMBL" id="BJZO01000014">
    <property type="protein sequence ID" value="GEO80680.1"/>
    <property type="molecule type" value="Genomic_DNA"/>
</dbReference>
<dbReference type="InterPro" id="IPR017938">
    <property type="entry name" value="Riboflavin_synthase-like_b-brl"/>
</dbReference>
<dbReference type="Gene3D" id="2.40.30.10">
    <property type="entry name" value="Translation factors"/>
    <property type="match status" value="1"/>
</dbReference>
<dbReference type="AlphaFoldDB" id="A0A512H5M3"/>
<dbReference type="CDD" id="cd06192">
    <property type="entry name" value="DHOD_e_trans_like"/>
    <property type="match status" value="1"/>
</dbReference>
<dbReference type="Gene3D" id="1.10.1060.10">
    <property type="entry name" value="Alpha-helical ferredoxin"/>
    <property type="match status" value="1"/>
</dbReference>
<name>A0A512H5M3_9PROT</name>
<gene>
    <name evidence="1" type="ORF">ROR02_08110</name>
</gene>
<comment type="caution">
    <text evidence="1">The sequence shown here is derived from an EMBL/GenBank/DDBJ whole genome shotgun (WGS) entry which is preliminary data.</text>
</comment>
<dbReference type="SUPFAM" id="SSF63380">
    <property type="entry name" value="Riboflavin synthase domain-like"/>
    <property type="match status" value="1"/>
</dbReference>
<organism evidence="1 2">
    <name type="scientific">Pararhodospirillum oryzae</name>
    <dbReference type="NCBI Taxonomy" id="478448"/>
    <lineage>
        <taxon>Bacteria</taxon>
        <taxon>Pseudomonadati</taxon>
        <taxon>Pseudomonadota</taxon>
        <taxon>Alphaproteobacteria</taxon>
        <taxon>Rhodospirillales</taxon>
        <taxon>Rhodospirillaceae</taxon>
        <taxon>Pararhodospirillum</taxon>
    </lineage>
</organism>
<evidence type="ECO:0000313" key="1">
    <source>
        <dbReference type="EMBL" id="GEO80680.1"/>
    </source>
</evidence>
<reference evidence="1 2" key="1">
    <citation type="submission" date="2019-07" db="EMBL/GenBank/DDBJ databases">
        <title>Whole genome shotgun sequence of Rhodospirillum oryzae NBRC 107573.</title>
        <authorList>
            <person name="Hosoyama A."/>
            <person name="Uohara A."/>
            <person name="Ohji S."/>
            <person name="Ichikawa N."/>
        </authorList>
    </citation>
    <scope>NUCLEOTIDE SEQUENCE [LARGE SCALE GENOMIC DNA]</scope>
    <source>
        <strain evidence="1 2">NBRC 107573</strain>
    </source>
</reference>
<accession>A0A512H5M3</accession>
<dbReference type="PANTHER" id="PTHR43513">
    <property type="entry name" value="DIHYDROOROTATE DEHYDROGENASE B (NAD(+)), ELECTRON TRANSFER SUBUNIT"/>
    <property type="match status" value="1"/>
</dbReference>
<dbReference type="PANTHER" id="PTHR43513:SF3">
    <property type="entry name" value="DIHYDROOROTATE DEHYDROGENASE B (NAD(+)), ELECTRON TRANSFER SUBUNIT-RELATED"/>
    <property type="match status" value="1"/>
</dbReference>
<dbReference type="SUPFAM" id="SSF51971">
    <property type="entry name" value="Nucleotide-binding domain"/>
    <property type="match status" value="1"/>
</dbReference>
<dbReference type="Proteomes" id="UP000321567">
    <property type="component" value="Unassembled WGS sequence"/>
</dbReference>
<dbReference type="Gene3D" id="3.40.50.80">
    <property type="entry name" value="Nucleotide-binding domain of ferredoxin-NADP reductase (FNR) module"/>
    <property type="match status" value="1"/>
</dbReference>
<dbReference type="RefSeq" id="WP_147162734.1">
    <property type="nucleotide sequence ID" value="NZ_BJZO01000014.1"/>
</dbReference>
<proteinExistence type="predicted"/>
<dbReference type="SUPFAM" id="SSF52343">
    <property type="entry name" value="Ferredoxin reductase-like, C-terminal NADP-linked domain"/>
    <property type="match status" value="1"/>
</dbReference>
<dbReference type="OrthoDB" id="9803192at2"/>
<dbReference type="InterPro" id="IPR050353">
    <property type="entry name" value="PyrK_electron_transfer"/>
</dbReference>
<keyword evidence="2" id="KW-1185">Reference proteome</keyword>
<protein>
    <submittedName>
        <fullName evidence="1">Uncharacterized protein</fullName>
    </submittedName>
</protein>
<dbReference type="GO" id="GO:0051536">
    <property type="term" value="F:iron-sulfur cluster binding"/>
    <property type="evidence" value="ECO:0007669"/>
    <property type="project" value="InterPro"/>
</dbReference>
<dbReference type="InterPro" id="IPR039261">
    <property type="entry name" value="FNR_nucleotide-bd"/>
</dbReference>
<sequence>MTQIPDTEALLRETALGLGFTAADLYTDEGMARIDATFQEHLTETDPALAEALTAARAAPEALDGRAQSALILSLAACLDDFLGRLFAISGPLAETQGRHHDLAPLYACKRAFVQRIAVKRIREAEARLENPAALETALAPLIGAPLDDERAFARAVMRWMDAPEANAEALDLATHFAAWAAETPEGKARFAGGVLFRLPGQHDPQRLVAGIEAVEDGAMRQRLPEEALRQRDGFGLTDAGCDLAHGLYETNYCIFCHHTGHDSCSHGMPDRKAGGIATSPLGRAMLGCPLEERISEMNEAKTKGLVLGSLAIVTIDNPLCAGTGHRICNDCMVACVYQNQLRDPVNIPEAETRVLKDVLELPWGVEIYGLLTRWNPLNFTRPLPRPASGRSVLVAGLGPAGFTLAHHLLNDGHTVVAIDGLKIEPQDPTVSGVDAAGNRVPFRPIRTWSDLYEPLDRRVMGGFGGVAEYGITVRWDKNFLTLIRLLVERRARFTMIGGVRLGGTLTPDDAFALGFDHVALCMGAGRPTIVPMKNGLARGVRQASDFLMALQLTGAGRRDSIANLQVRLPVAVIGGGLTAIDACTEALAYYPVQVEKFLARYEILVAERGEAAVRAGWSEEEREIAEDFLVHARALRVERANAKREGRAPRLRQMLRAWGGGTIFYRRRLIDSPAYRNNHEEVQKAFEEGIGFAERLAPEEVELDRFGHASHLHLRHANTRKAHVVPARTIIVAAGTVPNTVLGREVGAQPLPLDGKYFQAIDETGAPVHPEPQPKPAEAQVLMRLNPDGTAMSFFGDQHPSYAGNVVAAMASARQGYPVITRLMARRPAAPDQGPALQARLNADCRPVVHAIVRHTPNIVEIVVHAPAATRRFEPGQFYRLQNFDRFARRVDDTTLAMEGVALTGAWVDKEAGLLSMIVLEMGGSSDLVANLNPGEPVIVMGPTGAPTTLPRHETVLLAGGGLGNAVLFSIGRALRARDNKVLYFAGYKGVNDRYRLDDIHAAADLVVWCCDQAPGFTPERPQDLTFVGNIVDAMVAYAEGRLGPASLPLADVNRILAIGSDRMMQAVARARHGVLAPFLRDDHIAIGSINSPMQCMMKEICGQCLQPQVDPATGETVIVFTCSNQDQPLDKVDFAALAQRLGQNSLPEKLTRQWIDRCLVKLGQREASRLS</sequence>
<dbReference type="InterPro" id="IPR009051">
    <property type="entry name" value="Helical_ferredxn"/>
</dbReference>
<evidence type="ECO:0000313" key="2">
    <source>
        <dbReference type="Proteomes" id="UP000321567"/>
    </source>
</evidence>